<keyword evidence="3" id="KW-1185">Reference proteome</keyword>
<keyword evidence="1" id="KW-0732">Signal</keyword>
<reference evidence="2 3" key="1">
    <citation type="submission" date="2016-11" db="EMBL/GenBank/DDBJ databases">
        <authorList>
            <person name="Jaros S."/>
            <person name="Januszkiewicz K."/>
            <person name="Wedrychowicz H."/>
        </authorList>
    </citation>
    <scope>NUCLEOTIDE SEQUENCE [LARGE SCALE GENOMIC DNA]</scope>
    <source>
        <strain evidence="2 3">DSM 19436</strain>
    </source>
</reference>
<dbReference type="SUPFAM" id="SSF53850">
    <property type="entry name" value="Periplasmic binding protein-like II"/>
    <property type="match status" value="1"/>
</dbReference>
<dbReference type="STRING" id="1122133.SAMN02745157_4959"/>
<feature type="signal peptide" evidence="1">
    <location>
        <begin position="1"/>
        <end position="24"/>
    </location>
</feature>
<organism evidence="2 3">
    <name type="scientific">Kaistia soli DSM 19436</name>
    <dbReference type="NCBI Taxonomy" id="1122133"/>
    <lineage>
        <taxon>Bacteria</taxon>
        <taxon>Pseudomonadati</taxon>
        <taxon>Pseudomonadota</taxon>
        <taxon>Alphaproteobacteria</taxon>
        <taxon>Hyphomicrobiales</taxon>
        <taxon>Kaistiaceae</taxon>
        <taxon>Kaistia</taxon>
    </lineage>
</organism>
<feature type="chain" id="PRO_5012951577" evidence="1">
    <location>
        <begin position="25"/>
        <end position="376"/>
    </location>
</feature>
<sequence>MGAVWLSRILFGLSALIWTAPVFGQAATDGALEIGECGASTRLCVGVRSDARPFSYKSSPPGEASSDAVRGPLRRAGYTGYMVRICDAVLVEMVLDGDPLVDLKFGDIGFYDIDKAAQATDAAANDGASPSGRFADLGKRFDILCDPATITNDRRDDFSVSPPLFLTGISYITRKGAPQLGRICADRKRSLIGLVGGTTAATEGIRALLDAHELPELHRPMIDFLTPSPKPGDVKLDSCGFNPADPGFKPRIQTYKTHTAAAKAFCDGEFYYLVGDLEIITANVRMVPGCDYENGTSTYTNDRYAVFGRTRPAMAGESPVDTMARRLLVARFFQIMSQKVVFNPSILDKAFGDTFLGVSPSRKLEIFFWSVRGERH</sequence>
<dbReference type="Proteomes" id="UP000184485">
    <property type="component" value="Unassembled WGS sequence"/>
</dbReference>
<dbReference type="AlphaFoldDB" id="A0A1M5N9J2"/>
<dbReference type="EMBL" id="FQUP01000008">
    <property type="protein sequence ID" value="SHG86256.1"/>
    <property type="molecule type" value="Genomic_DNA"/>
</dbReference>
<name>A0A1M5N9J2_9HYPH</name>
<evidence type="ECO:0000256" key="1">
    <source>
        <dbReference type="SAM" id="SignalP"/>
    </source>
</evidence>
<dbReference type="RefSeq" id="WP_073058425.1">
    <property type="nucleotide sequence ID" value="NZ_FQUP01000008.1"/>
</dbReference>
<proteinExistence type="predicted"/>
<evidence type="ECO:0000313" key="3">
    <source>
        <dbReference type="Proteomes" id="UP000184485"/>
    </source>
</evidence>
<gene>
    <name evidence="2" type="ORF">SAMN02745157_4959</name>
</gene>
<dbReference type="OrthoDB" id="6192933at2"/>
<accession>A0A1M5N9J2</accession>
<dbReference type="Gene3D" id="3.40.190.10">
    <property type="entry name" value="Periplasmic binding protein-like II"/>
    <property type="match status" value="1"/>
</dbReference>
<protein>
    <submittedName>
        <fullName evidence="2">Extracellular solute-binding protein, family 3</fullName>
    </submittedName>
</protein>
<evidence type="ECO:0000313" key="2">
    <source>
        <dbReference type="EMBL" id="SHG86256.1"/>
    </source>
</evidence>